<dbReference type="Pfam" id="PF01844">
    <property type="entry name" value="HNH"/>
    <property type="match status" value="1"/>
</dbReference>
<evidence type="ECO:0000313" key="2">
    <source>
        <dbReference type="EMBL" id="QJB00718.1"/>
    </source>
</evidence>
<dbReference type="GO" id="GO:0008270">
    <property type="term" value="F:zinc ion binding"/>
    <property type="evidence" value="ECO:0007669"/>
    <property type="project" value="InterPro"/>
</dbReference>
<evidence type="ECO:0000259" key="1">
    <source>
        <dbReference type="SMART" id="SM00507"/>
    </source>
</evidence>
<gene>
    <name evidence="2" type="ORF">MM171A00291_0026</name>
    <name evidence="3" type="ORF">MM171B00223_0031</name>
</gene>
<dbReference type="Gene3D" id="1.10.30.50">
    <property type="match status" value="1"/>
</dbReference>
<keyword evidence="3" id="KW-0540">Nuclease</keyword>
<dbReference type="GO" id="GO:0003676">
    <property type="term" value="F:nucleic acid binding"/>
    <property type="evidence" value="ECO:0007669"/>
    <property type="project" value="InterPro"/>
</dbReference>
<protein>
    <submittedName>
        <fullName evidence="3">Putative homing endonuclease</fullName>
    </submittedName>
</protein>
<dbReference type="CDD" id="cd00085">
    <property type="entry name" value="HNHc"/>
    <property type="match status" value="1"/>
</dbReference>
<dbReference type="EMBL" id="MT143699">
    <property type="protein sequence ID" value="QJB00718.1"/>
    <property type="molecule type" value="Genomic_DNA"/>
</dbReference>
<accession>A0A6M3MAY5</accession>
<dbReference type="InterPro" id="IPR002711">
    <property type="entry name" value="HNH"/>
</dbReference>
<proteinExistence type="predicted"/>
<dbReference type="GO" id="GO:0004519">
    <property type="term" value="F:endonuclease activity"/>
    <property type="evidence" value="ECO:0007669"/>
    <property type="project" value="UniProtKB-KW"/>
</dbReference>
<sequence>MTVQRKPLSKSLRFEVFKKDNFTCSYCGQKPPEIVLEVDHIVPVSKGGTDEILNLITSCFNCNRGKSDKTLNTIIRPDAKEMSENIQQQVEQAKIYYKYLKEKDEILSIEIEKVIEYFNNLFNQINYIGIQEKTTLKTFMKYFNAYELMEYLNIASQKVKYACEGFRYFCGICFTKIKEIKESKNAI</sequence>
<feature type="domain" description="HNH nuclease" evidence="1">
    <location>
        <begin position="11"/>
        <end position="64"/>
    </location>
</feature>
<keyword evidence="3" id="KW-0378">Hydrolase</keyword>
<evidence type="ECO:0000313" key="3">
    <source>
        <dbReference type="EMBL" id="QJB04654.1"/>
    </source>
</evidence>
<dbReference type="SMART" id="SM00507">
    <property type="entry name" value="HNHc"/>
    <property type="match status" value="1"/>
</dbReference>
<reference evidence="3" key="1">
    <citation type="submission" date="2020-03" db="EMBL/GenBank/DDBJ databases">
        <title>The deep terrestrial virosphere.</title>
        <authorList>
            <person name="Holmfeldt K."/>
            <person name="Nilsson E."/>
            <person name="Simone D."/>
            <person name="Lopez-Fernandez M."/>
            <person name="Wu X."/>
            <person name="de Brujin I."/>
            <person name="Lundin D."/>
            <person name="Andersson A."/>
            <person name="Bertilsson S."/>
            <person name="Dopson M."/>
        </authorList>
    </citation>
    <scope>NUCLEOTIDE SEQUENCE</scope>
    <source>
        <strain evidence="2">MM171A00291</strain>
        <strain evidence="3">MM171B00223</strain>
    </source>
</reference>
<dbReference type="EMBL" id="MT143887">
    <property type="protein sequence ID" value="QJB04654.1"/>
    <property type="molecule type" value="Genomic_DNA"/>
</dbReference>
<organism evidence="3">
    <name type="scientific">viral metagenome</name>
    <dbReference type="NCBI Taxonomy" id="1070528"/>
    <lineage>
        <taxon>unclassified sequences</taxon>
        <taxon>metagenomes</taxon>
        <taxon>organismal metagenomes</taxon>
    </lineage>
</organism>
<name>A0A6M3MAY5_9ZZZZ</name>
<dbReference type="AlphaFoldDB" id="A0A6M3MAY5"/>
<keyword evidence="3" id="KW-0255">Endonuclease</keyword>
<dbReference type="PANTHER" id="PTHR33877:SF2">
    <property type="entry name" value="OS07G0170200 PROTEIN"/>
    <property type="match status" value="1"/>
</dbReference>
<dbReference type="InterPro" id="IPR052892">
    <property type="entry name" value="NA-targeting_endonuclease"/>
</dbReference>
<dbReference type="PANTHER" id="PTHR33877">
    <property type="entry name" value="SLL1193 PROTEIN"/>
    <property type="match status" value="1"/>
</dbReference>
<dbReference type="InterPro" id="IPR003615">
    <property type="entry name" value="HNH_nuc"/>
</dbReference>